<keyword evidence="3" id="KW-1185">Reference proteome</keyword>
<dbReference type="EMBL" id="ML119712">
    <property type="protein sequence ID" value="RPA78356.1"/>
    <property type="molecule type" value="Genomic_DNA"/>
</dbReference>
<organism evidence="2 3">
    <name type="scientific">Ascobolus immersus RN42</name>
    <dbReference type="NCBI Taxonomy" id="1160509"/>
    <lineage>
        <taxon>Eukaryota</taxon>
        <taxon>Fungi</taxon>
        <taxon>Dikarya</taxon>
        <taxon>Ascomycota</taxon>
        <taxon>Pezizomycotina</taxon>
        <taxon>Pezizomycetes</taxon>
        <taxon>Pezizales</taxon>
        <taxon>Ascobolaceae</taxon>
        <taxon>Ascobolus</taxon>
    </lineage>
</organism>
<accession>A0A3N4HZ26</accession>
<reference evidence="2 3" key="1">
    <citation type="journal article" date="2018" name="Nat. Ecol. Evol.">
        <title>Pezizomycetes genomes reveal the molecular basis of ectomycorrhizal truffle lifestyle.</title>
        <authorList>
            <person name="Murat C."/>
            <person name="Payen T."/>
            <person name="Noel B."/>
            <person name="Kuo A."/>
            <person name="Morin E."/>
            <person name="Chen J."/>
            <person name="Kohler A."/>
            <person name="Krizsan K."/>
            <person name="Balestrini R."/>
            <person name="Da Silva C."/>
            <person name="Montanini B."/>
            <person name="Hainaut M."/>
            <person name="Levati E."/>
            <person name="Barry K.W."/>
            <person name="Belfiori B."/>
            <person name="Cichocki N."/>
            <person name="Clum A."/>
            <person name="Dockter R.B."/>
            <person name="Fauchery L."/>
            <person name="Guy J."/>
            <person name="Iotti M."/>
            <person name="Le Tacon F."/>
            <person name="Lindquist E.A."/>
            <person name="Lipzen A."/>
            <person name="Malagnac F."/>
            <person name="Mello A."/>
            <person name="Molinier V."/>
            <person name="Miyauchi S."/>
            <person name="Poulain J."/>
            <person name="Riccioni C."/>
            <person name="Rubini A."/>
            <person name="Sitrit Y."/>
            <person name="Splivallo R."/>
            <person name="Traeger S."/>
            <person name="Wang M."/>
            <person name="Zifcakova L."/>
            <person name="Wipf D."/>
            <person name="Zambonelli A."/>
            <person name="Paolocci F."/>
            <person name="Nowrousian M."/>
            <person name="Ottonello S."/>
            <person name="Baldrian P."/>
            <person name="Spatafora J.W."/>
            <person name="Henrissat B."/>
            <person name="Nagy L.G."/>
            <person name="Aury J.M."/>
            <person name="Wincker P."/>
            <person name="Grigoriev I.V."/>
            <person name="Bonfante P."/>
            <person name="Martin F.M."/>
        </authorList>
    </citation>
    <scope>NUCLEOTIDE SEQUENCE [LARGE SCALE GENOMIC DNA]</scope>
    <source>
        <strain evidence="2 3">RN42</strain>
    </source>
</reference>
<sequence length="193" mass="22069">MQCRKLDTNHKGMATNQPEMNSKGTGFLHLPPELRLQIYLDPNCTLLMLLHLSLTCPTVRNEINHTPEVTFRIQNLRGFDTAYYKEQRELQPANDIVVALSIRHITHVKEKAEADLINRDQPCVPSDWDQFAWNVYLKRSSSMDLDMAFGEVEGEGLMGRPGKKVEDNAVLENRARYSTGIRSWDGVWALAKD</sequence>
<name>A0A3N4HZ26_ASCIM</name>
<feature type="compositionally biased region" description="Basic and acidic residues" evidence="1">
    <location>
        <begin position="1"/>
        <end position="10"/>
    </location>
</feature>
<protein>
    <recommendedName>
        <fullName evidence="4">F-box domain-containing protein</fullName>
    </recommendedName>
</protein>
<evidence type="ECO:0000256" key="1">
    <source>
        <dbReference type="SAM" id="MobiDB-lite"/>
    </source>
</evidence>
<evidence type="ECO:0008006" key="4">
    <source>
        <dbReference type="Google" id="ProtNLM"/>
    </source>
</evidence>
<dbReference type="AlphaFoldDB" id="A0A3N4HZ26"/>
<feature type="region of interest" description="Disordered" evidence="1">
    <location>
        <begin position="1"/>
        <end position="20"/>
    </location>
</feature>
<evidence type="ECO:0000313" key="3">
    <source>
        <dbReference type="Proteomes" id="UP000275078"/>
    </source>
</evidence>
<dbReference type="Proteomes" id="UP000275078">
    <property type="component" value="Unassembled WGS sequence"/>
</dbReference>
<proteinExistence type="predicted"/>
<evidence type="ECO:0000313" key="2">
    <source>
        <dbReference type="EMBL" id="RPA78356.1"/>
    </source>
</evidence>
<gene>
    <name evidence="2" type="ORF">BJ508DRAFT_309300</name>
</gene>